<dbReference type="Pfam" id="PF15893">
    <property type="entry name" value="DUF4739"/>
    <property type="match status" value="1"/>
</dbReference>
<feature type="region of interest" description="Disordered" evidence="1">
    <location>
        <begin position="28"/>
        <end position="84"/>
    </location>
</feature>
<dbReference type="STRING" id="30019.A0A0M4EIV6"/>
<organism evidence="3 4">
    <name type="scientific">Drosophila busckii</name>
    <name type="common">Fruit fly</name>
    <dbReference type="NCBI Taxonomy" id="30019"/>
    <lineage>
        <taxon>Eukaryota</taxon>
        <taxon>Metazoa</taxon>
        <taxon>Ecdysozoa</taxon>
        <taxon>Arthropoda</taxon>
        <taxon>Hexapoda</taxon>
        <taxon>Insecta</taxon>
        <taxon>Pterygota</taxon>
        <taxon>Neoptera</taxon>
        <taxon>Endopterygota</taxon>
        <taxon>Diptera</taxon>
        <taxon>Brachycera</taxon>
        <taxon>Muscomorpha</taxon>
        <taxon>Ephydroidea</taxon>
        <taxon>Drosophilidae</taxon>
        <taxon>Drosophila</taxon>
    </lineage>
</organism>
<evidence type="ECO:0000259" key="2">
    <source>
        <dbReference type="Pfam" id="PF15893"/>
    </source>
</evidence>
<feature type="compositionally biased region" description="Polar residues" evidence="1">
    <location>
        <begin position="926"/>
        <end position="940"/>
    </location>
</feature>
<dbReference type="AlphaFoldDB" id="A0A0M4EIV6"/>
<feature type="non-terminal residue" evidence="3">
    <location>
        <position position="1077"/>
    </location>
</feature>
<feature type="region of interest" description="Disordered" evidence="1">
    <location>
        <begin position="623"/>
        <end position="646"/>
    </location>
</feature>
<feature type="compositionally biased region" description="Basic residues" evidence="1">
    <location>
        <begin position="72"/>
        <end position="84"/>
    </location>
</feature>
<feature type="region of interest" description="Disordered" evidence="1">
    <location>
        <begin position="731"/>
        <end position="806"/>
    </location>
</feature>
<accession>A0A0M4EIV6</accession>
<proteinExistence type="predicted"/>
<feature type="compositionally biased region" description="Polar residues" evidence="1">
    <location>
        <begin position="731"/>
        <end position="740"/>
    </location>
</feature>
<dbReference type="InterPro" id="IPR031764">
    <property type="entry name" value="DUF4739"/>
</dbReference>
<feature type="domain" description="DUF4739" evidence="2">
    <location>
        <begin position="711"/>
        <end position="904"/>
    </location>
</feature>
<feature type="region of interest" description="Disordered" evidence="1">
    <location>
        <begin position="911"/>
        <end position="954"/>
    </location>
</feature>
<reference evidence="3 4" key="1">
    <citation type="submission" date="2015-08" db="EMBL/GenBank/DDBJ databases">
        <title>Ancestral chromatin configuration constrains chromatin evolution on differentiating sex chromosomes in Drosophila.</title>
        <authorList>
            <person name="Zhou Q."/>
            <person name="Bachtrog D."/>
        </authorList>
    </citation>
    <scope>NUCLEOTIDE SEQUENCE [LARGE SCALE GENOMIC DNA]</scope>
    <source>
        <tissue evidence="3">Whole larvae</tissue>
    </source>
</reference>
<evidence type="ECO:0000256" key="1">
    <source>
        <dbReference type="SAM" id="MobiDB-lite"/>
    </source>
</evidence>
<feature type="region of interest" description="Disordered" evidence="1">
    <location>
        <begin position="668"/>
        <end position="688"/>
    </location>
</feature>
<feature type="compositionally biased region" description="Low complexity" evidence="1">
    <location>
        <begin position="130"/>
        <end position="153"/>
    </location>
</feature>
<feature type="region of interest" description="Disordered" evidence="1">
    <location>
        <begin position="380"/>
        <end position="430"/>
    </location>
</feature>
<feature type="region of interest" description="Disordered" evidence="1">
    <location>
        <begin position="503"/>
        <end position="544"/>
    </location>
</feature>
<name>A0A0M4EIV6_DROBS</name>
<feature type="region of interest" description="Disordered" evidence="1">
    <location>
        <begin position="987"/>
        <end position="1077"/>
    </location>
</feature>
<keyword evidence="4" id="KW-1185">Reference proteome</keyword>
<dbReference type="OrthoDB" id="6621371at2759"/>
<evidence type="ECO:0000313" key="4">
    <source>
        <dbReference type="Proteomes" id="UP000494163"/>
    </source>
</evidence>
<feature type="region of interest" description="Disordered" evidence="1">
    <location>
        <begin position="443"/>
        <end position="474"/>
    </location>
</feature>
<sequence>MSSGLMSCVRENSPPLELELSAAAAGPLSLPTANGRSHDYAGPTTSTPIGSPVAVEANDGTTGQQQQQQQQPKRRRSFHPLRNLRRIFRRRTINSADSVQAAAAAAAAGAGTCNTLPPPTSSASEKNLRSVSSAAASANANADAVSASSPASPLTHQQLHDSYGTQSLPKSKSYGAHRDELLSVLLGKKRANKQQQLQQQHNADADPDADVMYQTQRQPLGVAVFPDAMSMSRSSYFAEHHHHRQLRSIGDSTHEVNGAAGGAADISDSQRSLSEARLLDVDGDYTRETLSQSHDSVFSESATASSLSIVLKAELTDVLRKRRNRPDASDEDLGLPHSPVSPQRHVGGGAQSRKANAYATRGGHNNVQQDVSSLSLLSVHSTDNEDQSHSHSYSQSYRQQQTTSASSRISSSSSVSMSSEILRQKPAEEEVDAVGLERQRLSHAAAKHKMAIRPVKKKGPSRQHRRTLETAIPEANEQELLKLSQSPSLKAVQDVELKSKTRSLPAGSSLKPVEATTKVAASSSSSSNNTTKLSINSSSSSSSHMFGLRSLTIKAPQGESSTDGDVLTSASDASEPGFLRRLMQRNSKRSIARANDGLEDVDHSQSVAKKLQISTSCLEATTRAPNMPLPNKSRSATSHEQHIQETRQLIKREIHSEGKQGLQAMVSNYGVQPQPPTPLKPKSGPAARQRYVPQELGAQLEEDCLQSSALVQHFERKPRFVGLSSLQQKLTRSNDSMGQHSSSSNSLETSTDEPSPLYYEEKQRKTVEKSRSFRHQQQQQQHHQQQQQQQLDAASPLNSNMPSLPDLSISFRLPASYYNSNSSSSPSSPLSPQGKCVSLGFEINDNQLLQARAGDSSKALHSPQRGSKLLLNSPSANNITQIEQNIDLIVKSPLVNVLRKSGAPASEQLQLHLETPPPPKRPQQLALKQTTTETPKASPQSSNSNSNSSNCSPEQPEFMKIQLNRVDQARLHQKANLVLAKNVKELRSQSSDDLSLRRLSNDSSSSIHITERAQAPSKSSNATPTSSSSSSSNATPTTAHSISLSSSSERLSTPTTPKAKAQPQPATESSSKRVSLE</sequence>
<feature type="compositionally biased region" description="Low complexity" evidence="1">
    <location>
        <begin position="522"/>
        <end position="543"/>
    </location>
</feature>
<feature type="compositionally biased region" description="Basic residues" evidence="1">
    <location>
        <begin position="445"/>
        <end position="465"/>
    </location>
</feature>
<dbReference type="EMBL" id="CP012524">
    <property type="protein sequence ID" value="ALC41105.1"/>
    <property type="molecule type" value="Genomic_DNA"/>
</dbReference>
<feature type="region of interest" description="Disordered" evidence="1">
    <location>
        <begin position="323"/>
        <end position="356"/>
    </location>
</feature>
<evidence type="ECO:0000313" key="3">
    <source>
        <dbReference type="EMBL" id="ALC41105.1"/>
    </source>
</evidence>
<feature type="compositionally biased region" description="Low complexity" evidence="1">
    <location>
        <begin position="775"/>
        <end position="790"/>
    </location>
</feature>
<protein>
    <submittedName>
        <fullName evidence="3">CG30015</fullName>
    </submittedName>
</protein>
<dbReference type="Proteomes" id="UP000494163">
    <property type="component" value="Chromosome 2R"/>
</dbReference>
<feature type="compositionally biased region" description="Low complexity" evidence="1">
    <location>
        <begin position="1015"/>
        <end position="1056"/>
    </location>
</feature>
<feature type="compositionally biased region" description="Low complexity" evidence="1">
    <location>
        <begin position="941"/>
        <end position="952"/>
    </location>
</feature>
<feature type="compositionally biased region" description="Low complexity" evidence="1">
    <location>
        <begin position="390"/>
        <end position="419"/>
    </location>
</feature>
<gene>
    <name evidence="3" type="ORF">Dbus_chr2Rg684</name>
</gene>
<feature type="region of interest" description="Disordered" evidence="1">
    <location>
        <begin position="110"/>
        <end position="174"/>
    </location>
</feature>
<feature type="compositionally biased region" description="Basic and acidic residues" evidence="1">
    <location>
        <begin position="759"/>
        <end position="771"/>
    </location>
</feature>
<feature type="compositionally biased region" description="Basic and acidic residues" evidence="1">
    <location>
        <begin position="637"/>
        <end position="646"/>
    </location>
</feature>